<dbReference type="AlphaFoldDB" id="A0A919MRJ7"/>
<gene>
    <name evidence="1" type="ORF">Ari01nite_47460</name>
</gene>
<keyword evidence="2" id="KW-1185">Reference proteome</keyword>
<dbReference type="Proteomes" id="UP000636960">
    <property type="component" value="Unassembled WGS sequence"/>
</dbReference>
<evidence type="ECO:0000313" key="1">
    <source>
        <dbReference type="EMBL" id="GIE97281.1"/>
    </source>
</evidence>
<dbReference type="EMBL" id="BOMV01000055">
    <property type="protein sequence ID" value="GIE97281.1"/>
    <property type="molecule type" value="Genomic_DNA"/>
</dbReference>
<sequence length="99" mass="10975">MGLGGLPRLALLTLPYVASIDFVRAGEVSPQALLEEIARPSPRLQHFWERSSRYGYPYAEVADPFDRSVGSFFNNMVRLDSTQAIDGEPGLIVATGRRH</sequence>
<protein>
    <submittedName>
        <fullName evidence="1">Uncharacterized protein</fullName>
    </submittedName>
</protein>
<comment type="caution">
    <text evidence="1">The sequence shown here is derived from an EMBL/GenBank/DDBJ whole genome shotgun (WGS) entry which is preliminary data.</text>
</comment>
<evidence type="ECO:0000313" key="2">
    <source>
        <dbReference type="Proteomes" id="UP000636960"/>
    </source>
</evidence>
<reference evidence="1" key="1">
    <citation type="submission" date="2021-01" db="EMBL/GenBank/DDBJ databases">
        <title>Whole genome shotgun sequence of Actinoplanes rishiriensis NBRC 108556.</title>
        <authorList>
            <person name="Komaki H."/>
            <person name="Tamura T."/>
        </authorList>
    </citation>
    <scope>NUCLEOTIDE SEQUENCE</scope>
    <source>
        <strain evidence="1">NBRC 108556</strain>
    </source>
</reference>
<name>A0A919MRJ7_9ACTN</name>
<proteinExistence type="predicted"/>
<organism evidence="1 2">
    <name type="scientific">Paractinoplanes rishiriensis</name>
    <dbReference type="NCBI Taxonomy" id="1050105"/>
    <lineage>
        <taxon>Bacteria</taxon>
        <taxon>Bacillati</taxon>
        <taxon>Actinomycetota</taxon>
        <taxon>Actinomycetes</taxon>
        <taxon>Micromonosporales</taxon>
        <taxon>Micromonosporaceae</taxon>
        <taxon>Paractinoplanes</taxon>
    </lineage>
</organism>
<accession>A0A919MRJ7</accession>